<sequence length="174" mass="19415">MSDAGAKSANAVNFGEKFAESELFQKVFAEGMALVEETASYLDGEGREQSRDLGRPTALSYATESMRLTTRLMQLASWLLLQRAVAQGELKPQEARESSSKIPLKPPSGLPDRPNYDDLPEKLRDLIERGDTIYSRIYRIDMMLGQSQPRPVEGSNPVSEQMNRLQAAFNTEKS</sequence>
<dbReference type="InterPro" id="IPR038301">
    <property type="entry name" value="AraC-like_sf"/>
</dbReference>
<gene>
    <name evidence="2" type="ORF">MNBD_ALPHA09-79</name>
</gene>
<dbReference type="AlphaFoldDB" id="A0A3B0TPD5"/>
<name>A0A3B0TPD5_9ZZZZ</name>
<evidence type="ECO:0000256" key="1">
    <source>
        <dbReference type="SAM" id="MobiDB-lite"/>
    </source>
</evidence>
<organism evidence="2">
    <name type="scientific">hydrothermal vent metagenome</name>
    <dbReference type="NCBI Taxonomy" id="652676"/>
    <lineage>
        <taxon>unclassified sequences</taxon>
        <taxon>metagenomes</taxon>
        <taxon>ecological metagenomes</taxon>
    </lineage>
</organism>
<dbReference type="Gene3D" id="1.10.8.930">
    <property type="entry name" value="Protein of unknown function DUF1465"/>
    <property type="match status" value="1"/>
</dbReference>
<evidence type="ECO:0000313" key="2">
    <source>
        <dbReference type="EMBL" id="VAW15227.1"/>
    </source>
</evidence>
<proteinExistence type="predicted"/>
<evidence type="ECO:0008006" key="3">
    <source>
        <dbReference type="Google" id="ProtNLM"/>
    </source>
</evidence>
<protein>
    <recommendedName>
        <fullName evidence="3">Regulator of CtrA degradation</fullName>
    </recommendedName>
</protein>
<reference evidence="2" key="1">
    <citation type="submission" date="2018-06" db="EMBL/GenBank/DDBJ databases">
        <authorList>
            <person name="Zhirakovskaya E."/>
        </authorList>
    </citation>
    <scope>NUCLEOTIDE SEQUENCE</scope>
</reference>
<dbReference type="EMBL" id="UOEM01000083">
    <property type="protein sequence ID" value="VAW15227.1"/>
    <property type="molecule type" value="Genomic_DNA"/>
</dbReference>
<feature type="region of interest" description="Disordered" evidence="1">
    <location>
        <begin position="89"/>
        <end position="118"/>
    </location>
</feature>
<accession>A0A3B0TPD5</accession>
<dbReference type="InterPro" id="IPR010848">
    <property type="entry name" value="DUF1465"/>
</dbReference>
<dbReference type="Pfam" id="PF07323">
    <property type="entry name" value="DUF1465"/>
    <property type="match status" value="1"/>
</dbReference>